<dbReference type="AlphaFoldDB" id="A0AAD5YIS1"/>
<reference evidence="2" key="1">
    <citation type="submission" date="2022-07" db="EMBL/GenBank/DDBJ databases">
        <title>Genome Sequence of Physisporinus lineatus.</title>
        <authorList>
            <person name="Buettner E."/>
        </authorList>
    </citation>
    <scope>NUCLEOTIDE SEQUENCE</scope>
    <source>
        <strain evidence="2">VT162</strain>
    </source>
</reference>
<proteinExistence type="predicted"/>
<evidence type="ECO:0000313" key="2">
    <source>
        <dbReference type="EMBL" id="KAJ3490936.1"/>
    </source>
</evidence>
<protein>
    <submittedName>
        <fullName evidence="2">Uncharacterized protein</fullName>
    </submittedName>
</protein>
<dbReference type="EMBL" id="JANAWD010000020">
    <property type="protein sequence ID" value="KAJ3490936.1"/>
    <property type="molecule type" value="Genomic_DNA"/>
</dbReference>
<accession>A0AAD5YIS1</accession>
<feature type="compositionally biased region" description="Basic and acidic residues" evidence="1">
    <location>
        <begin position="212"/>
        <end position="226"/>
    </location>
</feature>
<feature type="region of interest" description="Disordered" evidence="1">
    <location>
        <begin position="170"/>
        <end position="278"/>
    </location>
</feature>
<evidence type="ECO:0000313" key="3">
    <source>
        <dbReference type="Proteomes" id="UP001212997"/>
    </source>
</evidence>
<evidence type="ECO:0000256" key="1">
    <source>
        <dbReference type="SAM" id="MobiDB-lite"/>
    </source>
</evidence>
<keyword evidence="3" id="KW-1185">Reference proteome</keyword>
<organism evidence="2 3">
    <name type="scientific">Meripilus lineatus</name>
    <dbReference type="NCBI Taxonomy" id="2056292"/>
    <lineage>
        <taxon>Eukaryota</taxon>
        <taxon>Fungi</taxon>
        <taxon>Dikarya</taxon>
        <taxon>Basidiomycota</taxon>
        <taxon>Agaricomycotina</taxon>
        <taxon>Agaricomycetes</taxon>
        <taxon>Polyporales</taxon>
        <taxon>Meripilaceae</taxon>
        <taxon>Meripilus</taxon>
    </lineage>
</organism>
<feature type="compositionally biased region" description="Low complexity" evidence="1">
    <location>
        <begin position="172"/>
        <end position="184"/>
    </location>
</feature>
<sequence length="278" mass="30329">MPDSETDILTHFAALDELIQLIYQGSHKFVVLSSVDDVSWTIHLGLNGDDGRWWRGRWTERDIRGFVGNSSSAILLEAFADRLAASIVQGELLVGGWSSQPGAPIDLTLGPTAKTPIRIPLVEVDASDAASFATKIFSEVATTLSQKWSRWKTYILFQIALQAQSRKSRLHPPAFAAPPSFAAPQLRTASSSKRTAETAPLARDPSVAEVQAQEKIKELEAELEVAKRRKPASQSKPDGLASKAKGTTPVRPLKGASLANPNKKARKYQALEFESDED</sequence>
<name>A0AAD5YIS1_9APHY</name>
<comment type="caution">
    <text evidence="2">The sequence shown here is derived from an EMBL/GenBank/DDBJ whole genome shotgun (WGS) entry which is preliminary data.</text>
</comment>
<dbReference type="Proteomes" id="UP001212997">
    <property type="component" value="Unassembled WGS sequence"/>
</dbReference>
<gene>
    <name evidence="2" type="ORF">NLI96_g1066</name>
</gene>